<comment type="function">
    <text evidence="11">Positively regulates the activity of the minus-end directed microtubule motor protein dynein. May enhance dynein-mediated microtubule sliding by targeting dynein to the microtubule plus end. Required for nuclear migration during vegetative growth as well as development. Required for retrograde early endosome (EE) transport from the hyphal tip. Required for localization of dynein to the mitotic spindle poles. Recruits additional proteins to the dynein complex at SPBs.</text>
</comment>
<dbReference type="InterPro" id="IPR017252">
    <property type="entry name" value="Dynein_regulator_LIS1"/>
</dbReference>
<comment type="subcellular location">
    <subcellularLocation>
        <location evidence="11">Cytoplasm</location>
        <location evidence="11">Cytoskeleton</location>
    </subcellularLocation>
    <subcellularLocation>
        <location evidence="11">Cytoplasm</location>
        <location evidence="11">Cytoskeleton</location>
        <location evidence="11">Spindle pole</location>
    </subcellularLocation>
    <text evidence="11">Localizes to the plus ends of microtubules at the hyphal tip and the mitotic spindle poles.</text>
</comment>
<feature type="repeat" description="WD" evidence="12">
    <location>
        <begin position="146"/>
        <end position="181"/>
    </location>
</feature>
<dbReference type="PRINTS" id="PR00320">
    <property type="entry name" value="GPROTEINBRPT"/>
</dbReference>
<dbReference type="PANTHER" id="PTHR22847:SF637">
    <property type="entry name" value="WD REPEAT DOMAIN 5B"/>
    <property type="match status" value="1"/>
</dbReference>
<dbReference type="AlphaFoldDB" id="A0A9Q5HVG9"/>
<feature type="repeat" description="WD" evidence="12">
    <location>
        <begin position="104"/>
        <end position="145"/>
    </location>
</feature>
<keyword evidence="2 11" id="KW-0963">Cytoplasm</keyword>
<dbReference type="InterPro" id="IPR015943">
    <property type="entry name" value="WD40/YVTN_repeat-like_dom_sf"/>
</dbReference>
<keyword evidence="6" id="KW-0677">Repeat</keyword>
<dbReference type="PANTHER" id="PTHR22847">
    <property type="entry name" value="WD40 REPEAT PROTEIN"/>
    <property type="match status" value="1"/>
</dbReference>
<evidence type="ECO:0000256" key="8">
    <source>
        <dbReference type="ARBA" id="ARBA00023054"/>
    </source>
</evidence>
<comment type="caution">
    <text evidence="15">The sequence shown here is derived from an EMBL/GenBank/DDBJ whole genome shotgun (WGS) entry which is preliminary data.</text>
</comment>
<dbReference type="Gene3D" id="1.20.960.30">
    <property type="match status" value="1"/>
</dbReference>
<name>A0A9Q5HVG9_SANBA</name>
<dbReference type="SMART" id="SM00667">
    <property type="entry name" value="LisH"/>
    <property type="match status" value="1"/>
</dbReference>
<dbReference type="PROSITE" id="PS50896">
    <property type="entry name" value="LISH"/>
    <property type="match status" value="1"/>
</dbReference>
<dbReference type="SMART" id="SM00320">
    <property type="entry name" value="WD40"/>
    <property type="match status" value="6"/>
</dbReference>
<evidence type="ECO:0000256" key="4">
    <source>
        <dbReference type="ARBA" id="ARBA00022618"/>
    </source>
</evidence>
<comment type="similarity">
    <text evidence="11">Belongs to the WD repeat LIS1/nudF family.</text>
</comment>
<dbReference type="GO" id="GO:1990234">
    <property type="term" value="C:transferase complex"/>
    <property type="evidence" value="ECO:0007669"/>
    <property type="project" value="UniProtKB-ARBA"/>
</dbReference>
<evidence type="ECO:0000256" key="7">
    <source>
        <dbReference type="ARBA" id="ARBA00022776"/>
    </source>
</evidence>
<dbReference type="PROSITE" id="PS00678">
    <property type="entry name" value="WD_REPEATS_1"/>
    <property type="match status" value="3"/>
</dbReference>
<evidence type="ECO:0000256" key="2">
    <source>
        <dbReference type="ARBA" id="ARBA00022490"/>
    </source>
</evidence>
<dbReference type="FunFam" id="1.20.960.30:FF:000002">
    <property type="entry name" value="Platelet-activating factor acetylhydrolase ib"/>
    <property type="match status" value="1"/>
</dbReference>
<evidence type="ECO:0000256" key="3">
    <source>
        <dbReference type="ARBA" id="ARBA00022574"/>
    </source>
</evidence>
<organism evidence="15 16">
    <name type="scientific">Sanghuangporus baumii</name>
    <name type="common">Phellinus baumii</name>
    <dbReference type="NCBI Taxonomy" id="108892"/>
    <lineage>
        <taxon>Eukaryota</taxon>
        <taxon>Fungi</taxon>
        <taxon>Dikarya</taxon>
        <taxon>Basidiomycota</taxon>
        <taxon>Agaricomycotina</taxon>
        <taxon>Agaricomycetes</taxon>
        <taxon>Hymenochaetales</taxon>
        <taxon>Hymenochaetaceae</taxon>
        <taxon>Sanghuangporus</taxon>
    </lineage>
</organism>
<keyword evidence="3 12" id="KW-0853">WD repeat</keyword>
<feature type="domain" description="PAC1-like LisH-like dimerisation" evidence="14">
    <location>
        <begin position="6"/>
        <end position="40"/>
    </location>
</feature>
<dbReference type="InterPro" id="IPR020472">
    <property type="entry name" value="WD40_PAC1"/>
</dbReference>
<evidence type="ECO:0000256" key="12">
    <source>
        <dbReference type="PROSITE-ProRule" id="PRU00221"/>
    </source>
</evidence>
<dbReference type="SUPFAM" id="SSF50978">
    <property type="entry name" value="WD40 repeat-like"/>
    <property type="match status" value="1"/>
</dbReference>
<proteinExistence type="inferred from homology"/>
<dbReference type="InterPro" id="IPR001680">
    <property type="entry name" value="WD40_rpt"/>
</dbReference>
<evidence type="ECO:0000259" key="14">
    <source>
        <dbReference type="Pfam" id="PF24951"/>
    </source>
</evidence>
<dbReference type="SUPFAM" id="SSF109925">
    <property type="entry name" value="Lissencephaly-1 protein (Lis-1, PAF-AH alpha) N-terminal domain"/>
    <property type="match status" value="1"/>
</dbReference>
<evidence type="ECO:0000256" key="6">
    <source>
        <dbReference type="ARBA" id="ARBA00022737"/>
    </source>
</evidence>
<evidence type="ECO:0000256" key="1">
    <source>
        <dbReference type="ARBA" id="ARBA00022448"/>
    </source>
</evidence>
<keyword evidence="4 11" id="KW-0132">Cell division</keyword>
<feature type="repeat" description="WD" evidence="12">
    <location>
        <begin position="189"/>
        <end position="230"/>
    </location>
</feature>
<evidence type="ECO:0000313" key="16">
    <source>
        <dbReference type="Proteomes" id="UP000757232"/>
    </source>
</evidence>
<dbReference type="PROSITE" id="PS50082">
    <property type="entry name" value="WD_REPEATS_2"/>
    <property type="match status" value="5"/>
</dbReference>
<dbReference type="GO" id="GO:0000922">
    <property type="term" value="C:spindle pole"/>
    <property type="evidence" value="ECO:0007669"/>
    <property type="project" value="UniProtKB-SubCell"/>
</dbReference>
<accession>A0A9Q5HVG9</accession>
<dbReference type="GO" id="GO:0005875">
    <property type="term" value="C:microtubule associated complex"/>
    <property type="evidence" value="ECO:0007669"/>
    <property type="project" value="UniProtKB-UniRule"/>
</dbReference>
<protein>
    <recommendedName>
        <fullName evidence="11">Nuclear distribution protein PAC1</fullName>
    </recommendedName>
    <alternativeName>
        <fullName evidence="11">Lissencephaly-1 homolog</fullName>
        <shortName evidence="11">LIS-1</shortName>
    </alternativeName>
    <alternativeName>
        <fullName evidence="11">nudF homolog</fullName>
    </alternativeName>
</protein>
<keyword evidence="1 11" id="KW-0813">Transport</keyword>
<keyword evidence="10 11" id="KW-0131">Cell cycle</keyword>
<comment type="subunit">
    <text evidence="11">Self-associates. Interacts with NDL1 and dynein.</text>
</comment>
<feature type="region of interest" description="Disordered" evidence="13">
    <location>
        <begin position="399"/>
        <end position="425"/>
    </location>
</feature>
<evidence type="ECO:0000313" key="15">
    <source>
        <dbReference type="EMBL" id="OCB86676.1"/>
    </source>
</evidence>
<dbReference type="GO" id="GO:0005874">
    <property type="term" value="C:microtubule"/>
    <property type="evidence" value="ECO:0007669"/>
    <property type="project" value="UniProtKB-KW"/>
</dbReference>
<dbReference type="GO" id="GO:0005737">
    <property type="term" value="C:cytoplasm"/>
    <property type="evidence" value="ECO:0007669"/>
    <property type="project" value="UniProtKB-UniRule"/>
</dbReference>
<keyword evidence="8 11" id="KW-0175">Coiled coil</keyword>
<dbReference type="InterPro" id="IPR056795">
    <property type="entry name" value="PAC1-like_LisH-like_dom"/>
</dbReference>
<dbReference type="InterPro" id="IPR036322">
    <property type="entry name" value="WD40_repeat_dom_sf"/>
</dbReference>
<evidence type="ECO:0000256" key="9">
    <source>
        <dbReference type="ARBA" id="ARBA00023212"/>
    </source>
</evidence>
<dbReference type="GO" id="GO:0051012">
    <property type="term" value="P:microtubule sliding"/>
    <property type="evidence" value="ECO:0007669"/>
    <property type="project" value="UniProtKB-UniRule"/>
</dbReference>
<evidence type="ECO:0000256" key="10">
    <source>
        <dbReference type="ARBA" id="ARBA00023306"/>
    </source>
</evidence>
<evidence type="ECO:0000256" key="11">
    <source>
        <dbReference type="HAMAP-Rule" id="MF_03141"/>
    </source>
</evidence>
<keyword evidence="7 11" id="KW-0498">Mitosis</keyword>
<dbReference type="GO" id="GO:0051301">
    <property type="term" value="P:cell division"/>
    <property type="evidence" value="ECO:0007669"/>
    <property type="project" value="UniProtKB-KW"/>
</dbReference>
<evidence type="ECO:0000256" key="5">
    <source>
        <dbReference type="ARBA" id="ARBA00022701"/>
    </source>
</evidence>
<dbReference type="GO" id="GO:0000132">
    <property type="term" value="P:establishment of mitotic spindle orientation"/>
    <property type="evidence" value="ECO:0007669"/>
    <property type="project" value="UniProtKB-UniRule"/>
</dbReference>
<sequence>MSLLSERQKDELHKSILEYLHSQNFTETYSVLKSEANVDYTPDPKSKYAMLLEKKWTSVIRLQKKIMDLENRNAALQEEVSMSPAKRAASQSDWIPRAPAGRVLTGHRGEITKVTFHPLYSLLASASNDATIKIWDWETGEFDRTLKGHTRAVNDIDFDSKGNLLVSGAADLFIKIWDTQNDWKNIKTMAGHDHSISSVRFMPGDDFIVSAGRDRTIRVWNVALGHQVRLLSGHGEWVRCVAPSDDGRLLASCSNDHTGRIWDYQSGDSKLELRGHENVVETIVFAPINAYPAIRELGGITADRSKQPGLYAATGGRDKFIKIWYTTTGQLIRNLPGHDNWVRALVFHPTGKFLLSCSDDKTIRVWELATGRCIKTVEAHGHFVQSMAWGRATTGGTVLNGAGAGPDGKGEEEKRSLPLSLKTASPPHPTMVADSELFIRAQAGRPSSSFVNPPTFARPFPPPALENVPLPYILDQLHNLAVNYWDKPHTADCTIIVPIVPQRRVARNSTDCSFNYATTALQRGLGRRATEPNAPVARPTRMTSKLHLDYLLAQSSLFRDLFSGRPPSDADENGRPDSPNTPPAVPRSMLLLLCLFGWQ</sequence>
<dbReference type="HAMAP" id="MF_03141">
    <property type="entry name" value="lis1"/>
    <property type="match status" value="1"/>
</dbReference>
<feature type="repeat" description="WD" evidence="12">
    <location>
        <begin position="231"/>
        <end position="272"/>
    </location>
</feature>
<feature type="repeat" description="WD" evidence="12">
    <location>
        <begin position="335"/>
        <end position="376"/>
    </location>
</feature>
<gene>
    <name evidence="11" type="primary">PAC1</name>
    <name evidence="11" type="synonym">LIS1</name>
    <name evidence="15" type="ORF">A7U60_g6134</name>
</gene>
<dbReference type="InterPro" id="IPR019775">
    <property type="entry name" value="WD40_repeat_CS"/>
</dbReference>
<feature type="region of interest" description="Disordered" evidence="13">
    <location>
        <begin position="563"/>
        <end position="585"/>
    </location>
</feature>
<comment type="domain">
    <text evidence="11">Dimerization mediated by the LisH domain may be required to activate dynein.</text>
</comment>
<keyword evidence="16" id="KW-1185">Reference proteome</keyword>
<dbReference type="PROSITE" id="PS50294">
    <property type="entry name" value="WD_REPEATS_REGION"/>
    <property type="match status" value="5"/>
</dbReference>
<dbReference type="GO" id="GO:0070840">
    <property type="term" value="F:dynein complex binding"/>
    <property type="evidence" value="ECO:0007669"/>
    <property type="project" value="UniProtKB-UniRule"/>
</dbReference>
<keyword evidence="5 11" id="KW-0493">Microtubule</keyword>
<dbReference type="InterPro" id="IPR037190">
    <property type="entry name" value="LIS1_N"/>
</dbReference>
<reference evidence="15" key="1">
    <citation type="submission" date="2016-06" db="EMBL/GenBank/DDBJ databases">
        <title>Draft Genome sequence of the fungus Inonotus baumii.</title>
        <authorList>
            <person name="Zhu H."/>
            <person name="Lin W."/>
        </authorList>
    </citation>
    <scope>NUCLEOTIDE SEQUENCE</scope>
    <source>
        <strain evidence="15">821</strain>
    </source>
</reference>
<dbReference type="CDD" id="cd00200">
    <property type="entry name" value="WD40"/>
    <property type="match status" value="1"/>
</dbReference>
<keyword evidence="9 11" id="KW-0206">Cytoskeleton</keyword>
<dbReference type="Gene3D" id="2.130.10.10">
    <property type="entry name" value="YVTN repeat-like/Quinoprotein amine dehydrogenase"/>
    <property type="match status" value="1"/>
</dbReference>
<dbReference type="InterPro" id="IPR006594">
    <property type="entry name" value="LisH"/>
</dbReference>
<dbReference type="Proteomes" id="UP000757232">
    <property type="component" value="Unassembled WGS sequence"/>
</dbReference>
<evidence type="ECO:0000256" key="13">
    <source>
        <dbReference type="SAM" id="MobiDB-lite"/>
    </source>
</evidence>
<dbReference type="EMBL" id="LNZH02000199">
    <property type="protein sequence ID" value="OCB86676.1"/>
    <property type="molecule type" value="Genomic_DNA"/>
</dbReference>
<dbReference type="Pfam" id="PF24951">
    <property type="entry name" value="LisH_PAC1"/>
    <property type="match status" value="1"/>
</dbReference>
<dbReference type="Pfam" id="PF00400">
    <property type="entry name" value="WD40"/>
    <property type="match status" value="5"/>
</dbReference>
<dbReference type="OrthoDB" id="10264588at2759"/>